<keyword evidence="2" id="KW-0479">Metal-binding</keyword>
<gene>
    <name evidence="5" type="primary">modA</name>
    <name evidence="5" type="ORF">ACFOD7_16790</name>
</gene>
<protein>
    <submittedName>
        <fullName evidence="5">Molybdate ABC transporter substrate-binding protein</fullName>
    </submittedName>
</protein>
<dbReference type="PANTHER" id="PTHR30632:SF17">
    <property type="entry name" value="MOLYBDATE-BINDING PROTEIN MODA"/>
    <property type="match status" value="1"/>
</dbReference>
<dbReference type="Pfam" id="PF13531">
    <property type="entry name" value="SBP_bac_11"/>
    <property type="match status" value="1"/>
</dbReference>
<dbReference type="InterPro" id="IPR005950">
    <property type="entry name" value="ModA"/>
</dbReference>
<accession>A0ABV7IGJ4</accession>
<dbReference type="RefSeq" id="WP_207464852.1">
    <property type="nucleotide sequence ID" value="NZ_JAFNAW010000002.1"/>
</dbReference>
<evidence type="ECO:0000256" key="2">
    <source>
        <dbReference type="ARBA" id="ARBA00022723"/>
    </source>
</evidence>
<dbReference type="EMBL" id="JBHRTE010000086">
    <property type="protein sequence ID" value="MFC3169708.1"/>
    <property type="molecule type" value="Genomic_DNA"/>
</dbReference>
<dbReference type="NCBIfam" id="TIGR01256">
    <property type="entry name" value="modA"/>
    <property type="match status" value="1"/>
</dbReference>
<keyword evidence="6" id="KW-1185">Reference proteome</keyword>
<feature type="chain" id="PRO_5045061836" evidence="4">
    <location>
        <begin position="18"/>
        <end position="245"/>
    </location>
</feature>
<proteinExistence type="inferred from homology"/>
<sequence>MIRPALLLALLATPATADNVTVFAAASLKNALDEVAADFMRNTGHEVTISYAGSNALAKQIIEGAPADLFISASGDWMDEVEGADLVETRQDLLGNRLVLIAHGDAQPVLIGAGTDLKGMLGGGKLAMGLVDSVPAGQYGKAALQTLGLWDEVQADVAQADNVRAALALVATGEAPYGIVYATDAAAEDDVTIVGEFPASSHPPITYPAALLTPAADDADRAFYDALSGGSADAIFERHGFTVTD</sequence>
<reference evidence="6" key="1">
    <citation type="journal article" date="2019" name="Int. J. Syst. Evol. Microbiol.">
        <title>The Global Catalogue of Microorganisms (GCM) 10K type strain sequencing project: providing services to taxonomists for standard genome sequencing and annotation.</title>
        <authorList>
            <consortium name="The Broad Institute Genomics Platform"/>
            <consortium name="The Broad Institute Genome Sequencing Center for Infectious Disease"/>
            <person name="Wu L."/>
            <person name="Ma J."/>
        </authorList>
    </citation>
    <scope>NUCLEOTIDE SEQUENCE [LARGE SCALE GENOMIC DNA]</scope>
    <source>
        <strain evidence="6">KCTC 52239</strain>
    </source>
</reference>
<dbReference type="InterPro" id="IPR050682">
    <property type="entry name" value="ModA/WtpA"/>
</dbReference>
<comment type="caution">
    <text evidence="5">The sequence shown here is derived from an EMBL/GenBank/DDBJ whole genome shotgun (WGS) entry which is preliminary data.</text>
</comment>
<dbReference type="PANTHER" id="PTHR30632">
    <property type="entry name" value="MOLYBDATE-BINDING PERIPLASMIC PROTEIN"/>
    <property type="match status" value="1"/>
</dbReference>
<evidence type="ECO:0000256" key="1">
    <source>
        <dbReference type="ARBA" id="ARBA00009175"/>
    </source>
</evidence>
<evidence type="ECO:0000313" key="5">
    <source>
        <dbReference type="EMBL" id="MFC3169708.1"/>
    </source>
</evidence>
<dbReference type="CDD" id="cd13536">
    <property type="entry name" value="PBP2_EcModA"/>
    <property type="match status" value="1"/>
</dbReference>
<name>A0ABV7IGJ4_9RHOB</name>
<dbReference type="Gene3D" id="3.40.190.10">
    <property type="entry name" value="Periplasmic binding protein-like II"/>
    <property type="match status" value="2"/>
</dbReference>
<dbReference type="PIRSF" id="PIRSF004846">
    <property type="entry name" value="ModA"/>
    <property type="match status" value="1"/>
</dbReference>
<evidence type="ECO:0000256" key="3">
    <source>
        <dbReference type="ARBA" id="ARBA00022729"/>
    </source>
</evidence>
<evidence type="ECO:0000256" key="4">
    <source>
        <dbReference type="SAM" id="SignalP"/>
    </source>
</evidence>
<organism evidence="5 6">
    <name type="scientific">Paracoccus fontiphilus</name>
    <dbReference type="NCBI Taxonomy" id="1815556"/>
    <lineage>
        <taxon>Bacteria</taxon>
        <taxon>Pseudomonadati</taxon>
        <taxon>Pseudomonadota</taxon>
        <taxon>Alphaproteobacteria</taxon>
        <taxon>Rhodobacterales</taxon>
        <taxon>Paracoccaceae</taxon>
        <taxon>Paracoccus</taxon>
    </lineage>
</organism>
<dbReference type="SUPFAM" id="SSF53850">
    <property type="entry name" value="Periplasmic binding protein-like II"/>
    <property type="match status" value="1"/>
</dbReference>
<keyword evidence="3 4" id="KW-0732">Signal</keyword>
<dbReference type="Proteomes" id="UP001595557">
    <property type="component" value="Unassembled WGS sequence"/>
</dbReference>
<feature type="signal peptide" evidence="4">
    <location>
        <begin position="1"/>
        <end position="17"/>
    </location>
</feature>
<comment type="similarity">
    <text evidence="1">Belongs to the bacterial solute-binding protein ModA family.</text>
</comment>
<evidence type="ECO:0000313" key="6">
    <source>
        <dbReference type="Proteomes" id="UP001595557"/>
    </source>
</evidence>